<proteinExistence type="predicted"/>
<dbReference type="AlphaFoldDB" id="A0A3P7P3Q2"/>
<keyword evidence="2" id="KW-1185">Reference proteome</keyword>
<dbReference type="Proteomes" id="UP000281553">
    <property type="component" value="Unassembled WGS sequence"/>
</dbReference>
<sequence>MHCSFNNSMCNSLAGLTDDTPFDTLCYRLSNRIANTNSLRDALQHLNSRKLRQAESITNLVYDIKRLTTAAFLTIDGANNENPVIRRRSRTLN</sequence>
<evidence type="ECO:0000313" key="2">
    <source>
        <dbReference type="Proteomes" id="UP000281553"/>
    </source>
</evidence>
<dbReference type="EMBL" id="UYRU01054367">
    <property type="protein sequence ID" value="VDN12636.1"/>
    <property type="molecule type" value="Genomic_DNA"/>
</dbReference>
<organism evidence="1 2">
    <name type="scientific">Dibothriocephalus latus</name>
    <name type="common">Fish tapeworm</name>
    <name type="synonym">Diphyllobothrium latum</name>
    <dbReference type="NCBI Taxonomy" id="60516"/>
    <lineage>
        <taxon>Eukaryota</taxon>
        <taxon>Metazoa</taxon>
        <taxon>Spiralia</taxon>
        <taxon>Lophotrochozoa</taxon>
        <taxon>Platyhelminthes</taxon>
        <taxon>Cestoda</taxon>
        <taxon>Eucestoda</taxon>
        <taxon>Diphyllobothriidea</taxon>
        <taxon>Diphyllobothriidae</taxon>
        <taxon>Dibothriocephalus</taxon>
    </lineage>
</organism>
<accession>A0A3P7P3Q2</accession>
<name>A0A3P7P3Q2_DIBLA</name>
<protein>
    <submittedName>
        <fullName evidence="1">Uncharacterized protein</fullName>
    </submittedName>
</protein>
<reference evidence="1 2" key="1">
    <citation type="submission" date="2018-11" db="EMBL/GenBank/DDBJ databases">
        <authorList>
            <consortium name="Pathogen Informatics"/>
        </authorList>
    </citation>
    <scope>NUCLEOTIDE SEQUENCE [LARGE SCALE GENOMIC DNA]</scope>
</reference>
<gene>
    <name evidence="1" type="ORF">DILT_LOCUS8467</name>
</gene>
<evidence type="ECO:0000313" key="1">
    <source>
        <dbReference type="EMBL" id="VDN12636.1"/>
    </source>
</evidence>